<dbReference type="InterPro" id="IPR029058">
    <property type="entry name" value="AB_hydrolase_fold"/>
</dbReference>
<keyword evidence="5" id="KW-1185">Reference proteome</keyword>
<dbReference type="GO" id="GO:0016787">
    <property type="term" value="F:hydrolase activity"/>
    <property type="evidence" value="ECO:0007669"/>
    <property type="project" value="UniProtKB-KW"/>
</dbReference>
<gene>
    <name evidence="4" type="ORF">SLA_0674</name>
</gene>
<dbReference type="EMBL" id="AP017424">
    <property type="protein sequence ID" value="BAU81628.1"/>
    <property type="molecule type" value="Genomic_DNA"/>
</dbReference>
<dbReference type="PANTHER" id="PTHR43037:SF5">
    <property type="entry name" value="FERULOYL ESTERASE"/>
    <property type="match status" value="1"/>
</dbReference>
<feature type="compositionally biased region" description="Low complexity" evidence="3">
    <location>
        <begin position="213"/>
        <end position="224"/>
    </location>
</feature>
<name>A0A169N3L4_STRLU</name>
<keyword evidence="2" id="KW-0378">Hydrolase</keyword>
<dbReference type="InterPro" id="IPR010126">
    <property type="entry name" value="Esterase_phb"/>
</dbReference>
<evidence type="ECO:0000256" key="3">
    <source>
        <dbReference type="SAM" id="MobiDB-lite"/>
    </source>
</evidence>
<feature type="compositionally biased region" description="Basic and acidic residues" evidence="3">
    <location>
        <begin position="8"/>
        <end position="24"/>
    </location>
</feature>
<feature type="region of interest" description="Disordered" evidence="3">
    <location>
        <begin position="1"/>
        <end position="45"/>
    </location>
</feature>
<dbReference type="Gene3D" id="3.40.50.1820">
    <property type="entry name" value="alpha/beta hydrolase"/>
    <property type="match status" value="1"/>
</dbReference>
<keyword evidence="1" id="KW-0732">Signal</keyword>
<proteinExistence type="predicted"/>
<dbReference type="AlphaFoldDB" id="A0A169N3L4"/>
<organism evidence="4 5">
    <name type="scientific">Streptomyces laurentii</name>
    <dbReference type="NCBI Taxonomy" id="39478"/>
    <lineage>
        <taxon>Bacteria</taxon>
        <taxon>Bacillati</taxon>
        <taxon>Actinomycetota</taxon>
        <taxon>Actinomycetes</taxon>
        <taxon>Kitasatosporales</taxon>
        <taxon>Streptomycetaceae</taxon>
        <taxon>Streptomyces</taxon>
    </lineage>
</organism>
<evidence type="ECO:0000256" key="1">
    <source>
        <dbReference type="ARBA" id="ARBA00022729"/>
    </source>
</evidence>
<reference evidence="4 5" key="1">
    <citation type="journal article" date="2016" name="Genome Announc.">
        <title>Complete Genome Sequence of Thiostrepton-Producing Streptomyces laurentii ATCC 31255.</title>
        <authorList>
            <person name="Doi K."/>
            <person name="Fujino Y."/>
            <person name="Nagayoshi Y."/>
            <person name="Ohshima T."/>
            <person name="Ogata S."/>
        </authorList>
    </citation>
    <scope>NUCLEOTIDE SEQUENCE [LARGE SCALE GENOMIC DNA]</scope>
    <source>
        <strain evidence="4 5">ATCC 31255</strain>
    </source>
</reference>
<dbReference type="Proteomes" id="UP000217676">
    <property type="component" value="Chromosome"/>
</dbReference>
<dbReference type="InterPro" id="IPR050955">
    <property type="entry name" value="Plant_Biomass_Hydrol_Est"/>
</dbReference>
<sequence>MLGPRRGSRQEAPDAPRDARKDPTRSPARAGSARVGETVLPGPGDGAAPVAGAEFASLADQYGFIVVNPDASVSGQCFGVSSPQALRHDGSSDPASIASMVSYEVQRRGADTDRVFVAGASSGAMTANVLLGDHPDVFKAGAAFMGVPFGCFRHHRRTGLEQRLCQRSDHAGFSRVIQDGWEDIDRDRWVARLDEAVRAVDGEVSSSVTAVARSPSRSGPRRGSTAGSWAVRWSPRPTSRRLTRCPPSGLKRPCPAAGCP</sequence>
<dbReference type="GO" id="GO:0005576">
    <property type="term" value="C:extracellular region"/>
    <property type="evidence" value="ECO:0007669"/>
    <property type="project" value="InterPro"/>
</dbReference>
<evidence type="ECO:0000313" key="5">
    <source>
        <dbReference type="Proteomes" id="UP000217676"/>
    </source>
</evidence>
<dbReference type="KEGG" id="slau:SLA_0674"/>
<dbReference type="PANTHER" id="PTHR43037">
    <property type="entry name" value="UNNAMED PRODUCT-RELATED"/>
    <property type="match status" value="1"/>
</dbReference>
<evidence type="ECO:0000256" key="2">
    <source>
        <dbReference type="ARBA" id="ARBA00022801"/>
    </source>
</evidence>
<evidence type="ECO:0000313" key="4">
    <source>
        <dbReference type="EMBL" id="BAU81628.1"/>
    </source>
</evidence>
<protein>
    <submittedName>
        <fullName evidence="4">Esterase, PHB depolymerase family</fullName>
    </submittedName>
</protein>
<feature type="region of interest" description="Disordered" evidence="3">
    <location>
        <begin position="209"/>
        <end position="260"/>
    </location>
</feature>
<dbReference type="Pfam" id="PF10503">
    <property type="entry name" value="Esterase_PHB"/>
    <property type="match status" value="1"/>
</dbReference>
<dbReference type="SUPFAM" id="SSF53474">
    <property type="entry name" value="alpha/beta-Hydrolases"/>
    <property type="match status" value="1"/>
</dbReference>
<accession>A0A169N3L4</accession>